<reference evidence="3 4" key="1">
    <citation type="submission" date="2020-08" db="EMBL/GenBank/DDBJ databases">
        <title>Genomic Encyclopedia of Type Strains, Phase IV (KMG-IV): sequencing the most valuable type-strain genomes for metagenomic binning, comparative biology and taxonomic classification.</title>
        <authorList>
            <person name="Goeker M."/>
        </authorList>
    </citation>
    <scope>NUCLEOTIDE SEQUENCE [LARGE SCALE GENOMIC DNA]</scope>
    <source>
        <strain evidence="3 4">DSM 14925</strain>
    </source>
</reference>
<organism evidence="3 4">
    <name type="scientific">Lactovum miscens</name>
    <dbReference type="NCBI Taxonomy" id="190387"/>
    <lineage>
        <taxon>Bacteria</taxon>
        <taxon>Bacillati</taxon>
        <taxon>Bacillota</taxon>
        <taxon>Bacilli</taxon>
        <taxon>Lactobacillales</taxon>
        <taxon>Streptococcaceae</taxon>
        <taxon>Lactovum</taxon>
    </lineage>
</organism>
<proteinExistence type="predicted"/>
<evidence type="ECO:0000313" key="4">
    <source>
        <dbReference type="Proteomes" id="UP000562464"/>
    </source>
</evidence>
<sequence length="147" mass="16199">MRKKQKISLADQIMIGSLSVVFAGFLAYFIYMGVAIQRLESERNQIVSIAKSKTDLKNIDTFNIVTTDKSYYSLLGTTASGEKIGVLLPKAKGAISVIKLSDGVGMYSLPQKGATTIDLALYKGKTVWEVNTKIDFKIYDFKTGKEV</sequence>
<keyword evidence="1" id="KW-0472">Membrane</keyword>
<dbReference type="Pfam" id="PF17881">
    <property type="entry name" value="TseB"/>
    <property type="match status" value="1"/>
</dbReference>
<evidence type="ECO:0000259" key="2">
    <source>
        <dbReference type="Pfam" id="PF17881"/>
    </source>
</evidence>
<protein>
    <submittedName>
        <fullName evidence="3">Uncharacterized protein YpmB</fullName>
    </submittedName>
</protein>
<dbReference type="AlphaFoldDB" id="A0A841C8F5"/>
<evidence type="ECO:0000256" key="1">
    <source>
        <dbReference type="SAM" id="Phobius"/>
    </source>
</evidence>
<keyword evidence="1" id="KW-0812">Transmembrane</keyword>
<comment type="caution">
    <text evidence="3">The sequence shown here is derived from an EMBL/GenBank/DDBJ whole genome shotgun (WGS) entry which is preliminary data.</text>
</comment>
<evidence type="ECO:0000313" key="3">
    <source>
        <dbReference type="EMBL" id="MBB5888587.1"/>
    </source>
</evidence>
<keyword evidence="1" id="KW-1133">Transmembrane helix</keyword>
<feature type="domain" description="Cell wall elongation regulator TseB-like" evidence="2">
    <location>
        <begin position="47"/>
        <end position="89"/>
    </location>
</feature>
<dbReference type="EMBL" id="JACHHV010000031">
    <property type="protein sequence ID" value="MBB5888587.1"/>
    <property type="molecule type" value="Genomic_DNA"/>
</dbReference>
<gene>
    <name evidence="3" type="ORF">HNQ37_001488</name>
</gene>
<accession>A0A841C8F5</accession>
<dbReference type="RefSeq" id="WP_183540787.1">
    <property type="nucleotide sequence ID" value="NZ_JACHHV010000031.1"/>
</dbReference>
<dbReference type="Proteomes" id="UP000562464">
    <property type="component" value="Unassembled WGS sequence"/>
</dbReference>
<feature type="transmembrane region" description="Helical" evidence="1">
    <location>
        <begin position="12"/>
        <end position="34"/>
    </location>
</feature>
<dbReference type="InterPro" id="IPR046350">
    <property type="entry name" value="Cystatin_sf"/>
</dbReference>
<name>A0A841C8F5_9LACT</name>
<dbReference type="Gene3D" id="3.10.450.40">
    <property type="match status" value="1"/>
</dbReference>
<keyword evidence="4" id="KW-1185">Reference proteome</keyword>
<dbReference type="SUPFAM" id="SSF54403">
    <property type="entry name" value="Cystatin/monellin"/>
    <property type="match status" value="1"/>
</dbReference>
<dbReference type="InterPro" id="IPR041401">
    <property type="entry name" value="TseB-like_dom"/>
</dbReference>